<dbReference type="EMBL" id="CP030841">
    <property type="protein sequence ID" value="AXC15938.1"/>
    <property type="molecule type" value="Genomic_DNA"/>
</dbReference>
<protein>
    <submittedName>
        <fullName evidence="1">Uncharacterized protein</fullName>
    </submittedName>
</protein>
<name>A0A2Z5GAA5_9BACT</name>
<gene>
    <name evidence="1" type="ORF">ACPOL_6726</name>
</gene>
<evidence type="ECO:0000313" key="1">
    <source>
        <dbReference type="EMBL" id="AXC15938.1"/>
    </source>
</evidence>
<proteinExistence type="predicted"/>
<dbReference type="KEGG" id="abas:ACPOL_6726"/>
<geneLocation type="plasmid" evidence="2">
    <name>pacpol1</name>
</geneLocation>
<organism evidence="1 2">
    <name type="scientific">Acidisarcina polymorpha</name>
    <dbReference type="NCBI Taxonomy" id="2211140"/>
    <lineage>
        <taxon>Bacteria</taxon>
        <taxon>Pseudomonadati</taxon>
        <taxon>Acidobacteriota</taxon>
        <taxon>Terriglobia</taxon>
        <taxon>Terriglobales</taxon>
        <taxon>Acidobacteriaceae</taxon>
        <taxon>Acidisarcina</taxon>
    </lineage>
</organism>
<sequence length="43" mass="4707">MRLQPLDEKGSGVALWTDAGVPIETINIPACRKSRLTGLDKVR</sequence>
<evidence type="ECO:0000313" key="2">
    <source>
        <dbReference type="Proteomes" id="UP000253606"/>
    </source>
</evidence>
<dbReference type="AlphaFoldDB" id="A0A2Z5GAA5"/>
<dbReference type="Proteomes" id="UP000253606">
    <property type="component" value="Plasmid pACPOL1"/>
</dbReference>
<accession>A0A2Z5GAA5</accession>
<reference evidence="1 2" key="1">
    <citation type="journal article" date="2018" name="Front. Microbiol.">
        <title>Hydrolytic Capabilities as a Key to Environmental Success: Chitinolytic and Cellulolytic Acidobacteria From Acidic Sub-arctic Soils and Boreal Peatlands.</title>
        <authorList>
            <person name="Belova S.E."/>
            <person name="Ravin N.V."/>
            <person name="Pankratov T.A."/>
            <person name="Rakitin A.L."/>
            <person name="Ivanova A.A."/>
            <person name="Beletsky A.V."/>
            <person name="Mardanov A.V."/>
            <person name="Sinninghe Damste J.S."/>
            <person name="Dedysh S.N."/>
        </authorList>
    </citation>
    <scope>NUCLEOTIDE SEQUENCE [LARGE SCALE GENOMIC DNA]</scope>
    <source>
        <strain evidence="1 2">SBC82</strain>
        <plasmid evidence="2">pacpol1</plasmid>
    </source>
</reference>
<keyword evidence="1" id="KW-0614">Plasmid</keyword>
<keyword evidence="2" id="KW-1185">Reference proteome</keyword>